<organism evidence="1">
    <name type="scientific">marine sediment metagenome</name>
    <dbReference type="NCBI Taxonomy" id="412755"/>
    <lineage>
        <taxon>unclassified sequences</taxon>
        <taxon>metagenomes</taxon>
        <taxon>ecological metagenomes</taxon>
    </lineage>
</organism>
<sequence>MVTIKQLRKNILKEKAKERKIFEKKEEEFEKFRLEKELKGLKRSPGAKRN</sequence>
<comment type="caution">
    <text evidence="1">The sequence shown here is derived from an EMBL/GenBank/DDBJ whole genome shotgun (WGS) entry which is preliminary data.</text>
</comment>
<dbReference type="AlphaFoldDB" id="A0A0F9PPL0"/>
<feature type="non-terminal residue" evidence="1">
    <location>
        <position position="50"/>
    </location>
</feature>
<gene>
    <name evidence="1" type="ORF">LCGC14_1111870</name>
</gene>
<accession>A0A0F9PPL0</accession>
<name>A0A0F9PPL0_9ZZZZ</name>
<protein>
    <submittedName>
        <fullName evidence="1">Uncharacterized protein</fullName>
    </submittedName>
</protein>
<reference evidence="1" key="1">
    <citation type="journal article" date="2015" name="Nature">
        <title>Complex archaea that bridge the gap between prokaryotes and eukaryotes.</title>
        <authorList>
            <person name="Spang A."/>
            <person name="Saw J.H."/>
            <person name="Jorgensen S.L."/>
            <person name="Zaremba-Niedzwiedzka K."/>
            <person name="Martijn J."/>
            <person name="Lind A.E."/>
            <person name="van Eijk R."/>
            <person name="Schleper C."/>
            <person name="Guy L."/>
            <person name="Ettema T.J."/>
        </authorList>
    </citation>
    <scope>NUCLEOTIDE SEQUENCE</scope>
</reference>
<evidence type="ECO:0000313" key="1">
    <source>
        <dbReference type="EMBL" id="KKN03011.1"/>
    </source>
</evidence>
<proteinExistence type="predicted"/>
<dbReference type="EMBL" id="LAZR01005081">
    <property type="protein sequence ID" value="KKN03011.1"/>
    <property type="molecule type" value="Genomic_DNA"/>
</dbReference>